<reference evidence="2" key="1">
    <citation type="submission" date="2023-02" db="EMBL/GenBank/DDBJ databases">
        <title>A novel hydrolase synthesized by Rhodococcus erythropolis HQ is responsible for the detoxification of Zearalenone.</title>
        <authorList>
            <person name="Hu J."/>
            <person name="Xu J."/>
        </authorList>
    </citation>
    <scope>NUCLEOTIDE SEQUENCE</scope>
    <source>
        <strain evidence="2">HQ</strain>
    </source>
</reference>
<dbReference type="GO" id="GO:0016787">
    <property type="term" value="F:hydrolase activity"/>
    <property type="evidence" value="ECO:0007669"/>
    <property type="project" value="UniProtKB-KW"/>
</dbReference>
<dbReference type="RefSeq" id="WP_275231636.1">
    <property type="nucleotide sequence ID" value="NZ_JARDXE010000004.1"/>
</dbReference>
<dbReference type="Pfam" id="PF04203">
    <property type="entry name" value="Sortase"/>
    <property type="match status" value="1"/>
</dbReference>
<sequence length="204" mass="21047">MTAAPGSTASRTWAAAVVATMLLIGGCSDDGDSPTRVLATGQQDLPPEIRAVVDGPDVPTTLRTGNSTADILPIKTTTDGSLIPPEDVSEIGWWADSAFPGSGAGTVVITGHINDIYQGDGFGKKFSTLEIGSVVTVAGAGGQTWNYRIDAVDHYSKDGELPVERLNSLDGPETLALITCGGEFVGPPFGYEDNDVAWGSPVPA</sequence>
<dbReference type="InterPro" id="IPR042001">
    <property type="entry name" value="Sortase_F"/>
</dbReference>
<proteinExistence type="predicted"/>
<gene>
    <name evidence="2" type="ORF">PXH69_07475</name>
</gene>
<keyword evidence="1" id="KW-0378">Hydrolase</keyword>
<name>A0AAW6LEC5_RHOSG</name>
<evidence type="ECO:0000313" key="2">
    <source>
        <dbReference type="EMBL" id="MDE8644784.1"/>
    </source>
</evidence>
<dbReference type="AlphaFoldDB" id="A0AAW6LEC5"/>
<dbReference type="InterPro" id="IPR023365">
    <property type="entry name" value="Sortase_dom-sf"/>
</dbReference>
<dbReference type="SUPFAM" id="SSF63817">
    <property type="entry name" value="Sortase"/>
    <property type="match status" value="1"/>
</dbReference>
<comment type="caution">
    <text evidence="2">The sequence shown here is derived from an EMBL/GenBank/DDBJ whole genome shotgun (WGS) entry which is preliminary data.</text>
</comment>
<dbReference type="Gene3D" id="2.40.260.10">
    <property type="entry name" value="Sortase"/>
    <property type="match status" value="1"/>
</dbReference>
<evidence type="ECO:0000256" key="1">
    <source>
        <dbReference type="ARBA" id="ARBA00022801"/>
    </source>
</evidence>
<protein>
    <submittedName>
        <fullName evidence="2">Class F sortase</fullName>
    </submittedName>
</protein>
<accession>A0AAW6LEC5</accession>
<dbReference type="CDD" id="cd05829">
    <property type="entry name" value="Sortase_F"/>
    <property type="match status" value="1"/>
</dbReference>
<evidence type="ECO:0000313" key="3">
    <source>
        <dbReference type="Proteomes" id="UP001217325"/>
    </source>
</evidence>
<dbReference type="EMBL" id="JARDXE010000004">
    <property type="protein sequence ID" value="MDE8644784.1"/>
    <property type="molecule type" value="Genomic_DNA"/>
</dbReference>
<dbReference type="Proteomes" id="UP001217325">
    <property type="component" value="Unassembled WGS sequence"/>
</dbReference>
<organism evidence="2 3">
    <name type="scientific">Rhodococcus qingshengii</name>
    <dbReference type="NCBI Taxonomy" id="334542"/>
    <lineage>
        <taxon>Bacteria</taxon>
        <taxon>Bacillati</taxon>
        <taxon>Actinomycetota</taxon>
        <taxon>Actinomycetes</taxon>
        <taxon>Mycobacteriales</taxon>
        <taxon>Nocardiaceae</taxon>
        <taxon>Rhodococcus</taxon>
        <taxon>Rhodococcus erythropolis group</taxon>
    </lineage>
</organism>
<dbReference type="InterPro" id="IPR005754">
    <property type="entry name" value="Sortase"/>
</dbReference>